<keyword evidence="2" id="KW-1185">Reference proteome</keyword>
<name>A0A1N6D385_9SPHN</name>
<dbReference type="SUPFAM" id="SSF54427">
    <property type="entry name" value="NTF2-like"/>
    <property type="match status" value="2"/>
</dbReference>
<protein>
    <submittedName>
        <fullName evidence="1">Predicted ester cyclase</fullName>
    </submittedName>
</protein>
<gene>
    <name evidence="1" type="ORF">SAMN02745824_1493</name>
</gene>
<reference evidence="2" key="1">
    <citation type="submission" date="2016-11" db="EMBL/GenBank/DDBJ databases">
        <authorList>
            <person name="Varghese N."/>
            <person name="Submissions S."/>
        </authorList>
    </citation>
    <scope>NUCLEOTIDE SEQUENCE [LARGE SCALE GENOMIC DNA]</scope>
    <source>
        <strain evidence="2">DSM 22363</strain>
    </source>
</reference>
<proteinExistence type="predicted"/>
<dbReference type="EMBL" id="FSQW01000001">
    <property type="protein sequence ID" value="SIN65292.1"/>
    <property type="molecule type" value="Genomic_DNA"/>
</dbReference>
<dbReference type="AlphaFoldDB" id="A0A1N6D385"/>
<evidence type="ECO:0000313" key="1">
    <source>
        <dbReference type="EMBL" id="SIN65292.1"/>
    </source>
</evidence>
<dbReference type="Gene3D" id="3.10.450.50">
    <property type="match status" value="2"/>
</dbReference>
<sequence length="356" mass="39907">MTEKLPVTIVATSSEQDLLNPQPGRRMDMPGFDEEFVDFPDYIVRITDRIWHQRQVGLCLDYYAPDCTIHTLAGDITGAQTVVDNTHATLAAFPDRRLDPDNVIWSDEGGGSFYSSHLITSPMTNEGDTEFGPATGRKVEVLTIADCLCRENRIVEEWLVRDNGGLVLQLGFDLDEVAEQQARELPSLLDWHKSAHGELLAKTIPEPDFPEVPERDPHEFAEAVFGGLWSKISLQLAANIYDFRAAGDFPGNRHLSRPGQITDFRGQIHAAIPDAQVQIEHVADIAYLGEARDMAIRWSLAGTHKGDGIYGPASEAPVFIMGITHWRVINGQIHREWTVWDDLAVRRQIAEYRLQT</sequence>
<dbReference type="PANTHER" id="PTHR38436">
    <property type="entry name" value="POLYKETIDE CYCLASE SNOAL-LIKE DOMAIN"/>
    <property type="match status" value="1"/>
</dbReference>
<dbReference type="Proteomes" id="UP000185192">
    <property type="component" value="Unassembled WGS sequence"/>
</dbReference>
<dbReference type="InterPro" id="IPR032710">
    <property type="entry name" value="NTF2-like_dom_sf"/>
</dbReference>
<dbReference type="PANTHER" id="PTHR38436:SF1">
    <property type="entry name" value="ESTER CYCLASE"/>
    <property type="match status" value="1"/>
</dbReference>
<dbReference type="OrthoDB" id="2769928at2"/>
<dbReference type="InterPro" id="IPR009959">
    <property type="entry name" value="Cyclase_SnoaL-like"/>
</dbReference>
<evidence type="ECO:0000313" key="2">
    <source>
        <dbReference type="Proteomes" id="UP000185192"/>
    </source>
</evidence>
<dbReference type="RefSeq" id="WP_074204408.1">
    <property type="nucleotide sequence ID" value="NZ_FSQW01000001.1"/>
</dbReference>
<dbReference type="Pfam" id="PF07366">
    <property type="entry name" value="SnoaL"/>
    <property type="match status" value="2"/>
</dbReference>
<dbReference type="STRING" id="1123272.SAMN02745824_1493"/>
<accession>A0A1N6D385</accession>
<organism evidence="1 2">
    <name type="scientific">Parasphingorhabdus marina DSM 22363</name>
    <dbReference type="NCBI Taxonomy" id="1123272"/>
    <lineage>
        <taxon>Bacteria</taxon>
        <taxon>Pseudomonadati</taxon>
        <taxon>Pseudomonadota</taxon>
        <taxon>Alphaproteobacteria</taxon>
        <taxon>Sphingomonadales</taxon>
        <taxon>Sphingomonadaceae</taxon>
        <taxon>Parasphingorhabdus</taxon>
    </lineage>
</organism>
<dbReference type="GO" id="GO:0030638">
    <property type="term" value="P:polyketide metabolic process"/>
    <property type="evidence" value="ECO:0007669"/>
    <property type="project" value="InterPro"/>
</dbReference>